<evidence type="ECO:0000259" key="2">
    <source>
        <dbReference type="Pfam" id="PF12770"/>
    </source>
</evidence>
<dbReference type="InterPro" id="IPR019734">
    <property type="entry name" value="TPR_rpt"/>
</dbReference>
<proteinExistence type="predicted"/>
<dbReference type="PROSITE" id="PS50005">
    <property type="entry name" value="TPR"/>
    <property type="match status" value="1"/>
</dbReference>
<dbReference type="InterPro" id="IPR011990">
    <property type="entry name" value="TPR-like_helical_dom_sf"/>
</dbReference>
<name>A0A853M8Y8_9CYAN</name>
<accession>A0A853M8Y8</accession>
<evidence type="ECO:0000313" key="4">
    <source>
        <dbReference type="Proteomes" id="UP000093903"/>
    </source>
</evidence>
<dbReference type="PANTHER" id="PTHR10098:SF108">
    <property type="entry name" value="TETRATRICOPEPTIDE REPEAT PROTEIN 28"/>
    <property type="match status" value="1"/>
</dbReference>
<comment type="caution">
    <text evidence="3">The sequence shown here is derived from an EMBL/GenBank/DDBJ whole genome shotgun (WGS) entry which is preliminary data.</text>
</comment>
<dbReference type="EMBL" id="LYXA01000001">
    <property type="protein sequence ID" value="OBU75601.1"/>
    <property type="molecule type" value="Genomic_DNA"/>
</dbReference>
<dbReference type="SMART" id="SM00028">
    <property type="entry name" value="TPR"/>
    <property type="match status" value="6"/>
</dbReference>
<evidence type="ECO:0000313" key="3">
    <source>
        <dbReference type="EMBL" id="OBU75601.1"/>
    </source>
</evidence>
<dbReference type="Pfam" id="PF12770">
    <property type="entry name" value="CHAT"/>
    <property type="match status" value="1"/>
</dbReference>
<dbReference type="Gene3D" id="1.25.40.10">
    <property type="entry name" value="Tetratricopeptide repeat domain"/>
    <property type="match status" value="2"/>
</dbReference>
<organism evidence="3 4">
    <name type="scientific">Cylindrospermopsis raciborskii CS-505</name>
    <dbReference type="NCBI Taxonomy" id="533240"/>
    <lineage>
        <taxon>Bacteria</taxon>
        <taxon>Bacillati</taxon>
        <taxon>Cyanobacteriota</taxon>
        <taxon>Cyanophyceae</taxon>
        <taxon>Nostocales</taxon>
        <taxon>Aphanizomenonaceae</taxon>
        <taxon>Cylindrospermopsis</taxon>
    </lineage>
</organism>
<dbReference type="RefSeq" id="WP_006278742.1">
    <property type="nucleotide sequence ID" value="NZ_ACYA01000073.1"/>
</dbReference>
<feature type="repeat" description="TPR" evidence="1">
    <location>
        <begin position="258"/>
        <end position="291"/>
    </location>
</feature>
<reference evidence="3 4" key="1">
    <citation type="submission" date="2016-05" db="EMBL/GenBank/DDBJ databases">
        <title>First complete genome of the cyanobacterium Cylindrospermopsis raciborskii CS505, containing a circular chromosome and a single extrachromosomal element.</title>
        <authorList>
            <person name="Fuentes J."/>
            <person name="Tamames J."/>
            <person name="Allen E."/>
            <person name="Plominski A."/>
            <person name="Vasquez M."/>
        </authorList>
    </citation>
    <scope>NUCLEOTIDE SEQUENCE [LARGE SCALE GENOMIC DNA]</scope>
    <source>
        <strain evidence="3 4">CS505</strain>
    </source>
</reference>
<evidence type="ECO:0000256" key="1">
    <source>
        <dbReference type="PROSITE-ProRule" id="PRU00339"/>
    </source>
</evidence>
<dbReference type="AlphaFoldDB" id="A0A853M8Y8"/>
<gene>
    <name evidence="3" type="ORF">A9P98_04170</name>
</gene>
<sequence>MNQGRTYDYIDLIELLIGTIFESKGDSQVIYPLLENNLHLLDATFIDQLQSWGGHQVNKQATPEQNAQLGASLYLLARIFYHFPGGDPLINLAIAICGYEFCAAIERQLGLEKELAQVLNHLGAAYQTQAQMGTDSHSNLEKAIAAYNEAITIRRQPGLERELAQVLNNLGAAYQIQAQMSKEANLERAVTAYAEAISILRELDLERDLAQTLYNLGSAYQTQAQLGKDSQANLQKAIPPYTEAISILRELGLERDLAKTLTSVGSVYISQGKLERAITPFREAITMFRQLGLERDLAETLNQLGSAYLSEVERGRDPEANLQRAIIVFTKALTILRQPGLESDLAQTLHNLGKAYQTQAELGTESQSNLEMAIAHYREALAIATPELSPADYLKFASHLGDLGFEQGWWDIALEGYEQGIKALETIRFWKSGDKSLGEIQHPHIYQSAVRACIELHQYGKAVELVERSKSRNLVELLENKHLYPKGNIPSRIYGELDRLRQAIRNEVRLLEIQGEKRSHGPLNTLIEELDQFITSQVKPLDPHFSLTQRVEPITISKILKLVGADPRRVILEWYFTDDVLYTFIITANPDVPIFPHKVVISPSVIRQFSQKYLDIYRDRHNLGNWKQALPELLGELKEILQVETLLTQLWKLSPPCEELVLIPYGCLHIFPLHALFPWERFPLGFSYFPSCQLLSSVGVTEREEVVQSLAIQNPTQNLQYASFEVETIITRLLIGTEVITEKEATRETIFSRSIPEKNYLHFSCTGYSNFQKPLHSAILLANCILPAPPKGGEYLPLPNGAAVDLSQCLTLGDICGLDMRRCHLVSLSAYEMGIGDMVDTKNDDYISLPTGFLLAGASTIISSLWAVSDYTTALLMIRFYQFYTDTENLLTYGCPRLALYHAQQWLRDAPAGKLLTWAAKLPFSGTRLTLLADFDTMPESQRPFQEPYYWAAFTCVGI</sequence>
<protein>
    <submittedName>
        <fullName evidence="3">CHAT domain-containing protein</fullName>
    </submittedName>
</protein>
<dbReference type="InterPro" id="IPR024983">
    <property type="entry name" value="CHAT_dom"/>
</dbReference>
<dbReference type="Proteomes" id="UP000093903">
    <property type="component" value="Unassembled WGS sequence"/>
</dbReference>
<keyword evidence="1" id="KW-0802">TPR repeat</keyword>
<dbReference type="PANTHER" id="PTHR10098">
    <property type="entry name" value="RAPSYN-RELATED"/>
    <property type="match status" value="1"/>
</dbReference>
<feature type="domain" description="CHAT" evidence="2">
    <location>
        <begin position="634"/>
        <end position="958"/>
    </location>
</feature>
<dbReference type="SUPFAM" id="SSF48452">
    <property type="entry name" value="TPR-like"/>
    <property type="match status" value="3"/>
</dbReference>